<dbReference type="GO" id="GO:0019557">
    <property type="term" value="P:L-histidine catabolic process to glutamate and formate"/>
    <property type="evidence" value="ECO:0007669"/>
    <property type="project" value="UniProtKB-UniPathway"/>
</dbReference>
<protein>
    <recommendedName>
        <fullName evidence="8">Formimidoyltransferase-cyclodeaminase</fullName>
        <ecNumber evidence="6">2.1.2.5</ecNumber>
        <ecNumber evidence="7">4.3.1.4</ecNumber>
    </recommendedName>
    <alternativeName>
        <fullName evidence="19">Formiminotransferase-cyclodeaminase</fullName>
    </alternativeName>
</protein>
<accession>A0A235BZ08</accession>
<sequence>MALVECIPNFSEGRDRHVVKAITDEIEAVDGATLLDVDPGEATNRTVVTFAGTPEAVVEAAFRAIKEAKELIDMSVHKGEHPRMGATDVCPLVPISGITVEECVELAHKLAKRVGDDLEIPVYLYEHAATSPERKSLADIRKGEYEGLAEKLKNPNWAPDYGPARFDKRAGATVVGVREFLIAYNVNLNTRNKRLAHEVALNIREMGRAKRDEKGKILRDEEGKIVREKGRLKCVRAVGWYIDEYNMAQISINLTNYKVTPLYRVFDECCKEADKLGLRVTGSEVVGLIPRDALLEAGRHYLLRQGRSAGVPEKELIRIAIQTLGLSEIKPFIPGEKIIEYRVENKKSLLDAATRDFIDEVSMDSPAPGGGSVSALSGAFSGALLSMVCILTVGKKGYEDAQERVKEIGVKAQGLKDELIKLVDEDTEAFNGIMSAMRLPKKTEEDKKKRDEAVEKATKKAILVPLRIMHEGKKIMELLKDAAGICNVNAISDIAVAALEAETAVKGAALNVDINIPNVRDEEFRKGIGDERKEIEEEVVKMSGEIERMVRKRMG</sequence>
<evidence type="ECO:0000256" key="19">
    <source>
        <dbReference type="ARBA" id="ARBA00030029"/>
    </source>
</evidence>
<evidence type="ECO:0000256" key="9">
    <source>
        <dbReference type="ARBA" id="ARBA00022490"/>
    </source>
</evidence>
<evidence type="ECO:0000313" key="23">
    <source>
        <dbReference type="Proteomes" id="UP000215215"/>
    </source>
</evidence>
<dbReference type="InterPro" id="IPR037064">
    <property type="entry name" value="Formiminotransferase_N_sf"/>
</dbReference>
<keyword evidence="10 22" id="KW-0808">Transferase</keyword>
<dbReference type="Pfam" id="PF04961">
    <property type="entry name" value="FTCD_C"/>
    <property type="match status" value="1"/>
</dbReference>
<dbReference type="UniPathway" id="UPA00379">
    <property type="reaction ID" value="UER00555"/>
</dbReference>
<evidence type="ECO:0000256" key="4">
    <source>
        <dbReference type="ARBA" id="ARBA00008297"/>
    </source>
</evidence>
<comment type="function">
    <text evidence="17">Folate-dependent enzyme, that displays both transferase and deaminase activity. Serves to channel one-carbon units from formiminoglutamate to the folate pool.</text>
</comment>
<evidence type="ECO:0000256" key="1">
    <source>
        <dbReference type="ARBA" id="ARBA00004114"/>
    </source>
</evidence>
<dbReference type="FunFam" id="3.30.990.10:FF:000001">
    <property type="entry name" value="Formimidoyltransferase cyclodeaminase"/>
    <property type="match status" value="1"/>
</dbReference>
<evidence type="ECO:0000256" key="7">
    <source>
        <dbReference type="ARBA" id="ARBA00012998"/>
    </source>
</evidence>
<dbReference type="NCBIfam" id="TIGR02024">
    <property type="entry name" value="FtcD"/>
    <property type="match status" value="1"/>
</dbReference>
<dbReference type="SUPFAM" id="SSF101262">
    <property type="entry name" value="Methenyltetrahydrofolate cyclohydrolase-like"/>
    <property type="match status" value="1"/>
</dbReference>
<keyword evidence="12" id="KW-0290">Folate-binding</keyword>
<evidence type="ECO:0000259" key="20">
    <source>
        <dbReference type="SMART" id="SM01221"/>
    </source>
</evidence>
<dbReference type="InterPro" id="IPR004227">
    <property type="entry name" value="Formiminotransferase_cat"/>
</dbReference>
<dbReference type="InterPro" id="IPR013802">
    <property type="entry name" value="Formiminotransferase_C"/>
</dbReference>
<evidence type="ECO:0000256" key="3">
    <source>
        <dbReference type="ARBA" id="ARBA00005082"/>
    </source>
</evidence>
<evidence type="ECO:0000256" key="13">
    <source>
        <dbReference type="ARBA" id="ARBA00023034"/>
    </source>
</evidence>
<dbReference type="SUPFAM" id="SSF55116">
    <property type="entry name" value="Formiminotransferase domain of formiminotransferase-cyclodeaminase"/>
    <property type="match status" value="2"/>
</dbReference>
<dbReference type="SMART" id="SM01222">
    <property type="entry name" value="FTCD_N"/>
    <property type="match status" value="1"/>
</dbReference>
<evidence type="ECO:0000256" key="2">
    <source>
        <dbReference type="ARBA" id="ARBA00004555"/>
    </source>
</evidence>
<feature type="domain" description="Formiminotransferase C-terminal subdomain" evidence="20">
    <location>
        <begin position="180"/>
        <end position="342"/>
    </location>
</feature>
<dbReference type="Gene3D" id="1.20.120.680">
    <property type="entry name" value="Formiminotetrahydrofolate cyclodeaminase monomer, up-and-down helical bundle"/>
    <property type="match status" value="1"/>
</dbReference>
<evidence type="ECO:0000256" key="16">
    <source>
        <dbReference type="ARBA" id="ARBA00023268"/>
    </source>
</evidence>
<keyword evidence="9" id="KW-0963">Cytoplasm</keyword>
<keyword evidence="16" id="KW-0511">Multifunctional enzyme</keyword>
<name>A0A235BZ08_UNCW3</name>
<comment type="caution">
    <text evidence="22">The sequence shown here is derived from an EMBL/GenBank/DDBJ whole genome shotgun (WGS) entry which is preliminary data.</text>
</comment>
<dbReference type="Pfam" id="PF07837">
    <property type="entry name" value="FTCD_N"/>
    <property type="match status" value="1"/>
</dbReference>
<dbReference type="SMART" id="SM01221">
    <property type="entry name" value="FTCD"/>
    <property type="match status" value="1"/>
</dbReference>
<evidence type="ECO:0000256" key="17">
    <source>
        <dbReference type="ARBA" id="ARBA00025506"/>
    </source>
</evidence>
<evidence type="ECO:0000256" key="11">
    <source>
        <dbReference type="ARBA" id="ARBA00022808"/>
    </source>
</evidence>
<evidence type="ECO:0000256" key="18">
    <source>
        <dbReference type="ARBA" id="ARBA00025915"/>
    </source>
</evidence>
<dbReference type="EC" id="2.1.2.5" evidence="6"/>
<evidence type="ECO:0000256" key="5">
    <source>
        <dbReference type="ARBA" id="ARBA00010825"/>
    </source>
</evidence>
<dbReference type="AlphaFoldDB" id="A0A235BZ08"/>
<dbReference type="GO" id="GO:0005814">
    <property type="term" value="C:centriole"/>
    <property type="evidence" value="ECO:0007669"/>
    <property type="project" value="UniProtKB-SubCell"/>
</dbReference>
<comment type="pathway">
    <text evidence="3">Amino-acid degradation; L-histidine degradation into L-glutamate; L-glutamate from N-formimidoyl-L-glutamate (transferase route): step 1/1.</text>
</comment>
<dbReference type="EC" id="4.3.1.4" evidence="7"/>
<dbReference type="Proteomes" id="UP000215215">
    <property type="component" value="Unassembled WGS sequence"/>
</dbReference>
<dbReference type="Pfam" id="PF02971">
    <property type="entry name" value="FTCD"/>
    <property type="match status" value="1"/>
</dbReference>
<dbReference type="GO" id="GO:0019556">
    <property type="term" value="P:L-histidine catabolic process to glutamate and formamide"/>
    <property type="evidence" value="ECO:0007669"/>
    <property type="project" value="UniProtKB-UniPathway"/>
</dbReference>
<evidence type="ECO:0000259" key="21">
    <source>
        <dbReference type="SMART" id="SM01222"/>
    </source>
</evidence>
<dbReference type="GO" id="GO:0005542">
    <property type="term" value="F:folic acid binding"/>
    <property type="evidence" value="ECO:0007669"/>
    <property type="project" value="UniProtKB-KW"/>
</dbReference>
<dbReference type="Gene3D" id="3.30.990.10">
    <property type="entry name" value="Formiminotransferase, N-terminal subdomain"/>
    <property type="match status" value="1"/>
</dbReference>
<reference evidence="22 23" key="1">
    <citation type="submission" date="2017-07" db="EMBL/GenBank/DDBJ databases">
        <title>Recovery of genomes from metagenomes via a dereplication, aggregation, and scoring strategy.</title>
        <authorList>
            <person name="Sieber C.M."/>
            <person name="Probst A.J."/>
            <person name="Sharrar A."/>
            <person name="Thomas B.C."/>
            <person name="Hess M."/>
            <person name="Tringe S.G."/>
            <person name="Banfield J.F."/>
        </authorList>
    </citation>
    <scope>NUCLEOTIDE SEQUENCE [LARGE SCALE GENOMIC DNA]</scope>
    <source>
        <strain evidence="22">JGI_Cruoil_03_44_89</strain>
    </source>
</reference>
<comment type="similarity">
    <text evidence="4">In the N-terminal section; belongs to the formiminotransferase family.</text>
</comment>
<dbReference type="EMBL" id="NOZQ01000003">
    <property type="protein sequence ID" value="OYD17590.1"/>
    <property type="molecule type" value="Genomic_DNA"/>
</dbReference>
<dbReference type="PANTHER" id="PTHR12234:SF0">
    <property type="entry name" value="FORMIMIDOYLTRANSFERASE-CYCLODEAMINASE"/>
    <property type="match status" value="1"/>
</dbReference>
<dbReference type="InterPro" id="IPR051623">
    <property type="entry name" value="FTCD"/>
</dbReference>
<keyword evidence="11" id="KW-0369">Histidine metabolism</keyword>
<dbReference type="GO" id="GO:0030412">
    <property type="term" value="F:formimidoyltetrahydrofolate cyclodeaminase activity"/>
    <property type="evidence" value="ECO:0007669"/>
    <property type="project" value="UniProtKB-EC"/>
</dbReference>
<gene>
    <name evidence="22" type="primary">ftcD</name>
    <name evidence="22" type="ORF">CH333_00235</name>
</gene>
<organism evidence="22 23">
    <name type="scientific">candidate division WOR-3 bacterium JGI_Cruoil_03_44_89</name>
    <dbReference type="NCBI Taxonomy" id="1973748"/>
    <lineage>
        <taxon>Bacteria</taxon>
        <taxon>Bacteria division WOR-3</taxon>
    </lineage>
</organism>
<evidence type="ECO:0000256" key="6">
    <source>
        <dbReference type="ARBA" id="ARBA00012252"/>
    </source>
</evidence>
<keyword evidence="15" id="KW-0456">Lyase</keyword>
<dbReference type="InterPro" id="IPR036178">
    <property type="entry name" value="Formintransfe-cycloase-like_sf"/>
</dbReference>
<evidence type="ECO:0000256" key="14">
    <source>
        <dbReference type="ARBA" id="ARBA00023212"/>
    </source>
</evidence>
<dbReference type="InterPro" id="IPR007044">
    <property type="entry name" value="Cyclodeamin/CycHdrlase"/>
</dbReference>
<evidence type="ECO:0000313" key="22">
    <source>
        <dbReference type="EMBL" id="OYD17590.1"/>
    </source>
</evidence>
<dbReference type="Gene3D" id="3.30.70.670">
    <property type="entry name" value="Formiminotransferase, C-terminal subdomain"/>
    <property type="match status" value="1"/>
</dbReference>
<proteinExistence type="inferred from homology"/>
<comment type="subunit">
    <text evidence="18">Homooctamer, including four polyglutamate binding sites. The subunits are arranged as a tetramer of dimers, and form a planar ring-shaped structure.</text>
</comment>
<keyword evidence="14" id="KW-0206">Cytoskeleton</keyword>
<dbReference type="InterPro" id="IPR022384">
    <property type="entry name" value="FormiminoTrfase_cat_dom_sf"/>
</dbReference>
<evidence type="ECO:0000256" key="12">
    <source>
        <dbReference type="ARBA" id="ARBA00022954"/>
    </source>
</evidence>
<comment type="similarity">
    <text evidence="5">In the C-terminal section; belongs to the cyclodeaminase/cyclohydrolase family.</text>
</comment>
<evidence type="ECO:0000256" key="10">
    <source>
        <dbReference type="ARBA" id="ARBA00022679"/>
    </source>
</evidence>
<feature type="domain" description="Formiminotransferase N-terminal subdomain" evidence="21">
    <location>
        <begin position="2"/>
        <end position="179"/>
    </location>
</feature>
<dbReference type="InterPro" id="IPR037070">
    <property type="entry name" value="Formiminotransferase_C_sf"/>
</dbReference>
<keyword evidence="13" id="KW-0333">Golgi apparatus</keyword>
<evidence type="ECO:0000256" key="15">
    <source>
        <dbReference type="ARBA" id="ARBA00023239"/>
    </source>
</evidence>
<dbReference type="GO" id="GO:0030409">
    <property type="term" value="F:glutamate formimidoyltransferase activity"/>
    <property type="evidence" value="ECO:0007669"/>
    <property type="project" value="UniProtKB-EC"/>
</dbReference>
<dbReference type="InterPro" id="IPR012886">
    <property type="entry name" value="Formiminotransferase_N"/>
</dbReference>
<comment type="subcellular location">
    <subcellularLocation>
        <location evidence="1">Cytoplasm</location>
        <location evidence="1">Cytoskeleton</location>
        <location evidence="1">Microtubule organizing center</location>
        <location evidence="1">Centrosome</location>
        <location evidence="1">Centriole</location>
    </subcellularLocation>
    <subcellularLocation>
        <location evidence="2">Golgi apparatus</location>
    </subcellularLocation>
</comment>
<dbReference type="PANTHER" id="PTHR12234">
    <property type="entry name" value="FORMIMINOTRANSFERASE-CYCLODEAMINASE"/>
    <property type="match status" value="1"/>
</dbReference>
<evidence type="ECO:0000256" key="8">
    <source>
        <dbReference type="ARBA" id="ARBA00017787"/>
    </source>
</evidence>